<dbReference type="Pfam" id="PF05193">
    <property type="entry name" value="Peptidase_M16_C"/>
    <property type="match status" value="2"/>
</dbReference>
<dbReference type="GO" id="GO:0046872">
    <property type="term" value="F:metal ion binding"/>
    <property type="evidence" value="ECO:0007669"/>
    <property type="project" value="InterPro"/>
</dbReference>
<dbReference type="InterPro" id="IPR011249">
    <property type="entry name" value="Metalloenz_LuxS/M16"/>
</dbReference>
<dbReference type="STRING" id="251221.gene:10761656"/>
<sequence>MIRLCFTDPPAANGEHREIGRHLSSGLRAMATMQTIPWFWCVLLVLWAAAPALAAEVQQTILPNGLRVLTKEIRTSPAVTVQVWYGVGSRDEAPGGTGLAHQLEHLMFKGTKARPVQFGRLFNALGADANAFTSFDQTAYYATAGSDKLEALLQLEADRMRGAVIDAPSLAGEKTVVLSELDGRQNNPRSVLNEMVLAKAFNRHPYRITPIGERKDVEAFTVDQVRDFYRRHYGPNNATLIVVGDFETARLLEKVRRHFGPIEPIAGFKPLVPPVEPPQSAEQRVELRRPGRVPALQVLYRTPAANDPDVPAIDVLDTILTNGRSGRLFKALVETGLATGAGGSQSTQRDPGWYSFSITPRQDPETVLKALDATLAEVRSQGVTAAELARAREQVRVSLLLGKDSIEAQANLLGSFQTTFGDYRKLDTYLQQIDRVTSKDIQRVLQKYFEPTNRTVGVFIPTDGAAAAPQGTPETTQVTSYASGQPVDFDAVSRYLPALGKSGPVREPRPVEATLPNGIRVQVLRNPSAPTVSVLGRFQAGSAFENPERAGIAGMVSALLDEGTRTRSADELAMLLEDQGIRLGFQARRENTLMQAAALAEDLDLLMALGADVVRNPVFPEKEFERVRAQYLTSLANTLDSPAGVAQRTFYSLLYPPAHPFHTQITEASLKAITRADLLDFHRRFYRPQDFILTVVGDVDPQRVIEQVRTHFGDWKVEGPAPELKAAPVTPALRREAVVLPGKREAQVILGGVGIARTDPDYYAVLVMNDILGGNTLSSRLGARVRDQLGLTYGVYSRYAPGELAGPFTIQMQTNPANVERAVAAVNEELASFRKDGPTGAELERARRSLIDRFPLALTDNAGVANLLLEEAIYGLGRDYPTRFVRSLEALKVEDIRRVANRLLQPEAFTTVVVSPNPAPVAKPAARGP</sequence>
<evidence type="ECO:0000313" key="4">
    <source>
        <dbReference type="EMBL" id="BAC92079.1"/>
    </source>
</evidence>
<feature type="domain" description="Peptidase M16 N-terminal" evidence="2">
    <location>
        <begin position="67"/>
        <end position="207"/>
    </location>
</feature>
<dbReference type="InterPro" id="IPR050361">
    <property type="entry name" value="MPP/UQCRC_Complex"/>
</dbReference>
<dbReference type="Pfam" id="PF00675">
    <property type="entry name" value="Peptidase_M16"/>
    <property type="match status" value="2"/>
</dbReference>
<reference evidence="4 5" key="2">
    <citation type="journal article" date="2003" name="DNA Res.">
        <title>Complete genome structure of Gloeobacter violaceus PCC 7421, a cyanobacterium that lacks thylakoids (supplement).</title>
        <authorList>
            <person name="Nakamura Y."/>
            <person name="Kaneko T."/>
            <person name="Sato S."/>
            <person name="Mimuro M."/>
            <person name="Miyashita H."/>
            <person name="Tsuchiya T."/>
            <person name="Sasamoto S."/>
            <person name="Watanabe A."/>
            <person name="Kawashima K."/>
            <person name="Kishida Y."/>
            <person name="Kiyokawa C."/>
            <person name="Kohara M."/>
            <person name="Matsumoto M."/>
            <person name="Matsuno A."/>
            <person name="Nakazaki N."/>
            <person name="Shimpo S."/>
            <person name="Takeuchi C."/>
            <person name="Yamada M."/>
            <person name="Tabata S."/>
        </authorList>
    </citation>
    <scope>NUCLEOTIDE SEQUENCE [LARGE SCALE GENOMIC DNA]</scope>
    <source>
        <strain evidence="5">ATCC 29082 / PCC 7421</strain>
    </source>
</reference>
<feature type="domain" description="Peptidase M16 N-terminal" evidence="2">
    <location>
        <begin position="521"/>
        <end position="636"/>
    </location>
</feature>
<dbReference type="EnsemblBacteria" id="BAC92079">
    <property type="protein sequence ID" value="BAC92079"/>
    <property type="gene ID" value="BAC92079"/>
</dbReference>
<dbReference type="KEGG" id="gvi:glr4138"/>
<evidence type="ECO:0000259" key="2">
    <source>
        <dbReference type="Pfam" id="PF00675"/>
    </source>
</evidence>
<evidence type="ECO:0000256" key="1">
    <source>
        <dbReference type="ARBA" id="ARBA00007261"/>
    </source>
</evidence>
<dbReference type="SUPFAM" id="SSF63411">
    <property type="entry name" value="LuxS/MPP-like metallohydrolase"/>
    <property type="match status" value="4"/>
</dbReference>
<feature type="domain" description="Peptidase M16 C-terminal" evidence="3">
    <location>
        <begin position="220"/>
        <end position="394"/>
    </location>
</feature>
<evidence type="ECO:0000259" key="3">
    <source>
        <dbReference type="Pfam" id="PF05193"/>
    </source>
</evidence>
<dbReference type="InParanoid" id="Q7NDU4"/>
<dbReference type="AlphaFoldDB" id="Q7NDU4"/>
<dbReference type="Proteomes" id="UP000000557">
    <property type="component" value="Chromosome"/>
</dbReference>
<gene>
    <name evidence="4" type="ordered locus">glr4138</name>
</gene>
<proteinExistence type="inferred from homology"/>
<dbReference type="PhylomeDB" id="Q7NDU4"/>
<protein>
    <submittedName>
        <fullName evidence="4">Glr4138 protein</fullName>
    </submittedName>
</protein>
<dbReference type="PANTHER" id="PTHR11851">
    <property type="entry name" value="METALLOPROTEASE"/>
    <property type="match status" value="1"/>
</dbReference>
<dbReference type="HOGENOM" id="CLU_007487_1_1_3"/>
<name>Q7NDU4_GLOVI</name>
<dbReference type="InterPro" id="IPR011765">
    <property type="entry name" value="Pept_M16_N"/>
</dbReference>
<dbReference type="InterPro" id="IPR007863">
    <property type="entry name" value="Peptidase_M16_C"/>
</dbReference>
<dbReference type="OrthoDB" id="9811314at2"/>
<dbReference type="eggNOG" id="COG0612">
    <property type="taxonomic scope" value="Bacteria"/>
</dbReference>
<organism evidence="4 5">
    <name type="scientific">Gloeobacter violaceus (strain ATCC 29082 / PCC 7421)</name>
    <dbReference type="NCBI Taxonomy" id="251221"/>
    <lineage>
        <taxon>Bacteria</taxon>
        <taxon>Bacillati</taxon>
        <taxon>Cyanobacteriota</taxon>
        <taxon>Cyanophyceae</taxon>
        <taxon>Gloeobacterales</taxon>
        <taxon>Gloeobacteraceae</taxon>
        <taxon>Gloeobacter</taxon>
    </lineage>
</organism>
<accession>Q7NDU4</accession>
<dbReference type="EMBL" id="BA000045">
    <property type="protein sequence ID" value="BAC92079.1"/>
    <property type="molecule type" value="Genomic_DNA"/>
</dbReference>
<comment type="similarity">
    <text evidence="1">Belongs to the peptidase M16 family.</text>
</comment>
<evidence type="ECO:0000313" key="5">
    <source>
        <dbReference type="Proteomes" id="UP000000557"/>
    </source>
</evidence>
<keyword evidence="5" id="KW-1185">Reference proteome</keyword>
<dbReference type="Gene3D" id="3.30.830.10">
    <property type="entry name" value="Metalloenzyme, LuxS/M16 peptidase-like"/>
    <property type="match status" value="4"/>
</dbReference>
<reference evidence="4 5" key="1">
    <citation type="journal article" date="2003" name="DNA Res.">
        <title>Complete genome structure of Gloeobacter violaceus PCC 7421, a cyanobacterium that lacks thylakoids.</title>
        <authorList>
            <person name="Nakamura Y."/>
            <person name="Kaneko T."/>
            <person name="Sato S."/>
            <person name="Mimuro M."/>
            <person name="Miyashita H."/>
            <person name="Tsuchiya T."/>
            <person name="Sasamoto S."/>
            <person name="Watanabe A."/>
            <person name="Kawashima K."/>
            <person name="Kishida Y."/>
            <person name="Kiyokawa C."/>
            <person name="Kohara M."/>
            <person name="Matsumoto M."/>
            <person name="Matsuno A."/>
            <person name="Nakazaki N."/>
            <person name="Shimpo S."/>
            <person name="Takeuchi C."/>
            <person name="Yamada M."/>
            <person name="Tabata S."/>
        </authorList>
    </citation>
    <scope>NUCLEOTIDE SEQUENCE [LARGE SCALE GENOMIC DNA]</scope>
    <source>
        <strain evidence="5">ATCC 29082 / PCC 7421</strain>
    </source>
</reference>
<feature type="domain" description="Peptidase M16 C-terminal" evidence="3">
    <location>
        <begin position="673"/>
        <end position="850"/>
    </location>
</feature>
<dbReference type="PANTHER" id="PTHR11851:SF49">
    <property type="entry name" value="MITOCHONDRIAL-PROCESSING PEPTIDASE SUBUNIT ALPHA"/>
    <property type="match status" value="1"/>
</dbReference>